<proteinExistence type="predicted"/>
<dbReference type="AlphaFoldDB" id="A0A0D9UXW7"/>
<dbReference type="Proteomes" id="UP000032180">
    <property type="component" value="Chromosome 1"/>
</dbReference>
<protein>
    <submittedName>
        <fullName evidence="1">Uncharacterized protein</fullName>
    </submittedName>
</protein>
<dbReference type="Gramene" id="LPERR01G05830.1">
    <property type="protein sequence ID" value="LPERR01G05830.1"/>
    <property type="gene ID" value="LPERR01G05830"/>
</dbReference>
<reference evidence="2" key="2">
    <citation type="submission" date="2013-12" db="EMBL/GenBank/DDBJ databases">
        <authorList>
            <person name="Yu Y."/>
            <person name="Lee S."/>
            <person name="de Baynast K."/>
            <person name="Wissotski M."/>
            <person name="Liu L."/>
            <person name="Talag J."/>
            <person name="Goicoechea J."/>
            <person name="Angelova A."/>
            <person name="Jetty R."/>
            <person name="Kudrna D."/>
            <person name="Golser W."/>
            <person name="Rivera L."/>
            <person name="Zhang J."/>
            <person name="Wing R."/>
        </authorList>
    </citation>
    <scope>NUCLEOTIDE SEQUENCE</scope>
</reference>
<accession>A0A0D9UXW7</accession>
<reference evidence="1 2" key="1">
    <citation type="submission" date="2012-08" db="EMBL/GenBank/DDBJ databases">
        <title>Oryza genome evolution.</title>
        <authorList>
            <person name="Wing R.A."/>
        </authorList>
    </citation>
    <scope>NUCLEOTIDE SEQUENCE</scope>
</reference>
<dbReference type="EnsemblPlants" id="LPERR01G05830.1">
    <property type="protein sequence ID" value="LPERR01G05830.1"/>
    <property type="gene ID" value="LPERR01G05830"/>
</dbReference>
<dbReference type="HOGENOM" id="CLU_2515889_0_0_1"/>
<evidence type="ECO:0000313" key="2">
    <source>
        <dbReference type="Proteomes" id="UP000032180"/>
    </source>
</evidence>
<reference evidence="1" key="3">
    <citation type="submission" date="2015-04" db="UniProtKB">
        <authorList>
            <consortium name="EnsemblPlants"/>
        </authorList>
    </citation>
    <scope>IDENTIFICATION</scope>
</reference>
<sequence>MGAAASSTPPRWRDLGLAPLKMIRRSFPQARAEINAKTSNFQESSLQLLLPAKLYSYIETVPGKFLLSTFFLILRCWEFEGIKIL</sequence>
<evidence type="ECO:0000313" key="1">
    <source>
        <dbReference type="EnsemblPlants" id="LPERR01G05830.1"/>
    </source>
</evidence>
<name>A0A0D9UXW7_9ORYZ</name>
<organism evidence="1 2">
    <name type="scientific">Leersia perrieri</name>
    <dbReference type="NCBI Taxonomy" id="77586"/>
    <lineage>
        <taxon>Eukaryota</taxon>
        <taxon>Viridiplantae</taxon>
        <taxon>Streptophyta</taxon>
        <taxon>Embryophyta</taxon>
        <taxon>Tracheophyta</taxon>
        <taxon>Spermatophyta</taxon>
        <taxon>Magnoliopsida</taxon>
        <taxon>Liliopsida</taxon>
        <taxon>Poales</taxon>
        <taxon>Poaceae</taxon>
        <taxon>BOP clade</taxon>
        <taxon>Oryzoideae</taxon>
        <taxon>Oryzeae</taxon>
        <taxon>Oryzinae</taxon>
        <taxon>Leersia</taxon>
    </lineage>
</organism>
<keyword evidence="2" id="KW-1185">Reference proteome</keyword>